<dbReference type="InterPro" id="IPR050707">
    <property type="entry name" value="HTH_MetabolicPath_Reg"/>
</dbReference>
<dbReference type="SUPFAM" id="SSF46785">
    <property type="entry name" value="Winged helix' DNA-binding domain"/>
    <property type="match status" value="1"/>
</dbReference>
<dbReference type="Pfam" id="PF01614">
    <property type="entry name" value="IclR_C"/>
    <property type="match status" value="1"/>
</dbReference>
<dbReference type="Gene3D" id="1.10.10.10">
    <property type="entry name" value="Winged helix-like DNA-binding domain superfamily/Winged helix DNA-binding domain"/>
    <property type="match status" value="1"/>
</dbReference>
<dbReference type="InterPro" id="IPR036388">
    <property type="entry name" value="WH-like_DNA-bd_sf"/>
</dbReference>
<evidence type="ECO:0000256" key="1">
    <source>
        <dbReference type="ARBA" id="ARBA00023015"/>
    </source>
</evidence>
<protein>
    <submittedName>
        <fullName evidence="6">IclR family transcriptional regulator</fullName>
    </submittedName>
</protein>
<feature type="domain" description="HTH iclR-type" evidence="4">
    <location>
        <begin position="22"/>
        <end position="84"/>
    </location>
</feature>
<dbReference type="SMART" id="SM00346">
    <property type="entry name" value="HTH_ICLR"/>
    <property type="match status" value="1"/>
</dbReference>
<dbReference type="Pfam" id="PF09339">
    <property type="entry name" value="HTH_IclR"/>
    <property type="match status" value="1"/>
</dbReference>
<dbReference type="PROSITE" id="PS51078">
    <property type="entry name" value="ICLR_ED"/>
    <property type="match status" value="1"/>
</dbReference>
<dbReference type="SUPFAM" id="SSF55781">
    <property type="entry name" value="GAF domain-like"/>
    <property type="match status" value="1"/>
</dbReference>
<keyword evidence="1" id="KW-0805">Transcription regulation</keyword>
<evidence type="ECO:0000313" key="6">
    <source>
        <dbReference type="EMBL" id="WTW73456.1"/>
    </source>
</evidence>
<dbReference type="PANTHER" id="PTHR30136">
    <property type="entry name" value="HELIX-TURN-HELIX TRANSCRIPTIONAL REGULATOR, ICLR FAMILY"/>
    <property type="match status" value="1"/>
</dbReference>
<dbReference type="PROSITE" id="PS51077">
    <property type="entry name" value="HTH_ICLR"/>
    <property type="match status" value="1"/>
</dbReference>
<sequence>MAERGTDTTTPARDGQQAPGVLQTVDRALLVLLTFTEQRPEWGVSELARHHGWDKAVVQRLLTTLGARGFLLCDDNSRRYRPGPALSRLARVSEHSGVLSSISRPVLARLLRETGESVVLNVPHGASYRCEAAVDGTGPVRYTAIIGAVMPGHAGASGHTIFAYHPEREIRQMFGATGLTRFNDRTITDLDALLTCYAQVRADGYCVSHGEYDEAVTAVSAPVFQGDGVPASLTVIGPSHRVDRAADTLVTLVRAGAAEITAALGG</sequence>
<name>A0AAU2W0Y1_9ACTN</name>
<feature type="domain" description="IclR-ED" evidence="5">
    <location>
        <begin position="85"/>
        <end position="266"/>
    </location>
</feature>
<dbReference type="InterPro" id="IPR014757">
    <property type="entry name" value="Tscrpt_reg_IclR_C"/>
</dbReference>
<dbReference type="GO" id="GO:0045892">
    <property type="term" value="P:negative regulation of DNA-templated transcription"/>
    <property type="evidence" value="ECO:0007669"/>
    <property type="project" value="TreeGrafter"/>
</dbReference>
<dbReference type="InterPro" id="IPR036390">
    <property type="entry name" value="WH_DNA-bd_sf"/>
</dbReference>
<dbReference type="AlphaFoldDB" id="A0AAU2W0Y1"/>
<dbReference type="Gene3D" id="3.30.450.40">
    <property type="match status" value="1"/>
</dbReference>
<reference evidence="6" key="1">
    <citation type="submission" date="2022-10" db="EMBL/GenBank/DDBJ databases">
        <title>The complete genomes of actinobacterial strains from the NBC collection.</title>
        <authorList>
            <person name="Joergensen T.S."/>
            <person name="Alvarez Arevalo M."/>
            <person name="Sterndorff E.B."/>
            <person name="Faurdal D."/>
            <person name="Vuksanovic O."/>
            <person name="Mourched A.-S."/>
            <person name="Charusanti P."/>
            <person name="Shaw S."/>
            <person name="Blin K."/>
            <person name="Weber T."/>
        </authorList>
    </citation>
    <scope>NUCLEOTIDE SEQUENCE</scope>
    <source>
        <strain evidence="6">NBC_00008</strain>
    </source>
</reference>
<dbReference type="EMBL" id="CP108313">
    <property type="protein sequence ID" value="WTW73456.1"/>
    <property type="molecule type" value="Genomic_DNA"/>
</dbReference>
<dbReference type="InterPro" id="IPR029016">
    <property type="entry name" value="GAF-like_dom_sf"/>
</dbReference>
<keyword evidence="3" id="KW-0804">Transcription</keyword>
<keyword evidence="2" id="KW-0238">DNA-binding</keyword>
<dbReference type="GO" id="GO:0003677">
    <property type="term" value="F:DNA binding"/>
    <property type="evidence" value="ECO:0007669"/>
    <property type="project" value="UniProtKB-KW"/>
</dbReference>
<evidence type="ECO:0000256" key="2">
    <source>
        <dbReference type="ARBA" id="ARBA00023125"/>
    </source>
</evidence>
<accession>A0AAU2W0Y1</accession>
<evidence type="ECO:0000256" key="3">
    <source>
        <dbReference type="ARBA" id="ARBA00023163"/>
    </source>
</evidence>
<evidence type="ECO:0000259" key="5">
    <source>
        <dbReference type="PROSITE" id="PS51078"/>
    </source>
</evidence>
<dbReference type="PANTHER" id="PTHR30136:SF24">
    <property type="entry name" value="HTH-TYPE TRANSCRIPTIONAL REPRESSOR ALLR"/>
    <property type="match status" value="1"/>
</dbReference>
<evidence type="ECO:0000259" key="4">
    <source>
        <dbReference type="PROSITE" id="PS51077"/>
    </source>
</evidence>
<dbReference type="GO" id="GO:0003700">
    <property type="term" value="F:DNA-binding transcription factor activity"/>
    <property type="evidence" value="ECO:0007669"/>
    <property type="project" value="TreeGrafter"/>
</dbReference>
<gene>
    <name evidence="6" type="ORF">OG398_37060</name>
</gene>
<organism evidence="6">
    <name type="scientific">Streptomyces sp. NBC_00008</name>
    <dbReference type="NCBI Taxonomy" id="2903610"/>
    <lineage>
        <taxon>Bacteria</taxon>
        <taxon>Bacillati</taxon>
        <taxon>Actinomycetota</taxon>
        <taxon>Actinomycetes</taxon>
        <taxon>Kitasatosporales</taxon>
        <taxon>Streptomycetaceae</taxon>
        <taxon>Streptomyces</taxon>
    </lineage>
</organism>
<proteinExistence type="predicted"/>
<dbReference type="InterPro" id="IPR005471">
    <property type="entry name" value="Tscrpt_reg_IclR_N"/>
</dbReference>